<gene>
    <name evidence="2" type="ORF">TKK_015389</name>
</gene>
<evidence type="ECO:0000259" key="1">
    <source>
        <dbReference type="Pfam" id="PF05662"/>
    </source>
</evidence>
<sequence length="312" mass="35800">MAQSSENVICADTGEDTCGPFIAQLPKPESLIHLPVDEGDSEAIVLKRLNELRLAQVKHFDLHLKRLSNLADAVEVSDVVNLNVLTNGIASIFIKMNEFMKAVYMRIASLLKKTEKGDFNIDSKLITNVEDASLDKDAINLSQLKDFVNKMEKVIQSTEPGSRGEGHYLAEDTYNYDMKEKRMRNVSDPRDSFDLINYRTLRSETQKEFDSIRSKQEKLFKSVESELRALFDKASPIISQLKLEAAVIDERYTHTHSISRVPADPKSLPRIKQYMYKDNKKYYLHRIGGTYLNPIYYYLEDDMSQQQEQQSA</sequence>
<evidence type="ECO:0000313" key="2">
    <source>
        <dbReference type="EMBL" id="KAL3389117.1"/>
    </source>
</evidence>
<reference evidence="2 3" key="1">
    <citation type="journal article" date="2024" name="bioRxiv">
        <title>A reference genome for Trichogramma kaykai: A tiny desert-dwelling parasitoid wasp with competing sex-ratio distorters.</title>
        <authorList>
            <person name="Culotta J."/>
            <person name="Lindsey A.R."/>
        </authorList>
    </citation>
    <scope>NUCLEOTIDE SEQUENCE [LARGE SCALE GENOMIC DNA]</scope>
    <source>
        <strain evidence="2 3">KSX58</strain>
    </source>
</reference>
<evidence type="ECO:0000313" key="3">
    <source>
        <dbReference type="Proteomes" id="UP001627154"/>
    </source>
</evidence>
<dbReference type="AlphaFoldDB" id="A0ABD2W876"/>
<organism evidence="2 3">
    <name type="scientific">Trichogramma kaykai</name>
    <dbReference type="NCBI Taxonomy" id="54128"/>
    <lineage>
        <taxon>Eukaryota</taxon>
        <taxon>Metazoa</taxon>
        <taxon>Ecdysozoa</taxon>
        <taxon>Arthropoda</taxon>
        <taxon>Hexapoda</taxon>
        <taxon>Insecta</taxon>
        <taxon>Pterygota</taxon>
        <taxon>Neoptera</taxon>
        <taxon>Endopterygota</taxon>
        <taxon>Hymenoptera</taxon>
        <taxon>Apocrita</taxon>
        <taxon>Proctotrupomorpha</taxon>
        <taxon>Chalcidoidea</taxon>
        <taxon>Trichogrammatidae</taxon>
        <taxon>Trichogramma</taxon>
    </lineage>
</organism>
<dbReference type="EMBL" id="JBJJXI010000123">
    <property type="protein sequence ID" value="KAL3389117.1"/>
    <property type="molecule type" value="Genomic_DNA"/>
</dbReference>
<proteinExistence type="predicted"/>
<dbReference type="Pfam" id="PF05662">
    <property type="entry name" value="YadA_stalk"/>
    <property type="match status" value="1"/>
</dbReference>
<keyword evidence="3" id="KW-1185">Reference proteome</keyword>
<comment type="caution">
    <text evidence="2">The sequence shown here is derived from an EMBL/GenBank/DDBJ whole genome shotgun (WGS) entry which is preliminary data.</text>
</comment>
<dbReference type="Proteomes" id="UP001627154">
    <property type="component" value="Unassembled WGS sequence"/>
</dbReference>
<name>A0ABD2W876_9HYME</name>
<protein>
    <recommendedName>
        <fullName evidence="1">Trimeric autotransporter adhesin YadA-like stalk domain-containing protein</fullName>
    </recommendedName>
</protein>
<accession>A0ABD2W876</accession>
<feature type="domain" description="Trimeric autotransporter adhesin YadA-like stalk" evidence="1">
    <location>
        <begin position="126"/>
        <end position="157"/>
    </location>
</feature>
<dbReference type="InterPro" id="IPR008635">
    <property type="entry name" value="Coiled_stalk_dom"/>
</dbReference>